<sequence>MKLSQDRRREGKSLRVNVKIGKREEDQRSKIIVKDCWWQMGKEQMIGMWTWEKADHHLVSIAWHNKKTIHSNEAETGYYHQPNPIEAGGLTSVTAAGVGR</sequence>
<dbReference type="AlphaFoldDB" id="A0A9Q3HI38"/>
<protein>
    <submittedName>
        <fullName evidence="1">Uncharacterized protein</fullName>
    </submittedName>
</protein>
<evidence type="ECO:0000313" key="1">
    <source>
        <dbReference type="EMBL" id="MBW0505062.1"/>
    </source>
</evidence>
<proteinExistence type="predicted"/>
<name>A0A9Q3HI38_9BASI</name>
<gene>
    <name evidence="1" type="ORF">O181_044777</name>
</gene>
<dbReference type="EMBL" id="AVOT02018284">
    <property type="protein sequence ID" value="MBW0505062.1"/>
    <property type="molecule type" value="Genomic_DNA"/>
</dbReference>
<keyword evidence="2" id="KW-1185">Reference proteome</keyword>
<reference evidence="1" key="1">
    <citation type="submission" date="2021-03" db="EMBL/GenBank/DDBJ databases">
        <title>Draft genome sequence of rust myrtle Austropuccinia psidii MF-1, a brazilian biotype.</title>
        <authorList>
            <person name="Quecine M.C."/>
            <person name="Pachon D.M.R."/>
            <person name="Bonatelli M.L."/>
            <person name="Correr F.H."/>
            <person name="Franceschini L.M."/>
            <person name="Leite T.F."/>
            <person name="Margarido G.R.A."/>
            <person name="Almeida C.A."/>
            <person name="Ferrarezi J.A."/>
            <person name="Labate C.A."/>
        </authorList>
    </citation>
    <scope>NUCLEOTIDE SEQUENCE</scope>
    <source>
        <strain evidence="1">MF-1</strain>
    </source>
</reference>
<dbReference type="Proteomes" id="UP000765509">
    <property type="component" value="Unassembled WGS sequence"/>
</dbReference>
<comment type="caution">
    <text evidence="1">The sequence shown here is derived from an EMBL/GenBank/DDBJ whole genome shotgun (WGS) entry which is preliminary data.</text>
</comment>
<organism evidence="1 2">
    <name type="scientific">Austropuccinia psidii MF-1</name>
    <dbReference type="NCBI Taxonomy" id="1389203"/>
    <lineage>
        <taxon>Eukaryota</taxon>
        <taxon>Fungi</taxon>
        <taxon>Dikarya</taxon>
        <taxon>Basidiomycota</taxon>
        <taxon>Pucciniomycotina</taxon>
        <taxon>Pucciniomycetes</taxon>
        <taxon>Pucciniales</taxon>
        <taxon>Sphaerophragmiaceae</taxon>
        <taxon>Austropuccinia</taxon>
    </lineage>
</organism>
<evidence type="ECO:0000313" key="2">
    <source>
        <dbReference type="Proteomes" id="UP000765509"/>
    </source>
</evidence>
<accession>A0A9Q3HI38</accession>